<comment type="caution">
    <text evidence="1">The sequence shown here is derived from an EMBL/GenBank/DDBJ whole genome shotgun (WGS) entry which is preliminary data.</text>
</comment>
<evidence type="ECO:0000313" key="1">
    <source>
        <dbReference type="EMBL" id="KAH6650604.1"/>
    </source>
</evidence>
<sequence>MRLQAITLSLLAATGLATPIRRDVGQAVYTLRLTSPVKSLDGLYLTTSPPQSDTDDTTTLGVSTSTTPSPATKPVRFYPVRNPDTDLDELRRASDTGGGALAVVGANGLLDFAALADPEAVQAPDGTTVDWTSFRLGAEKEGGAVEYVGKGGVAEGRWVAFPVGGEGERWSVKWRDVSAWTTENYMPVEVVYELVKEE</sequence>
<organism evidence="1 2">
    <name type="scientific">Chaetomium tenue</name>
    <dbReference type="NCBI Taxonomy" id="1854479"/>
    <lineage>
        <taxon>Eukaryota</taxon>
        <taxon>Fungi</taxon>
        <taxon>Dikarya</taxon>
        <taxon>Ascomycota</taxon>
        <taxon>Pezizomycotina</taxon>
        <taxon>Sordariomycetes</taxon>
        <taxon>Sordariomycetidae</taxon>
        <taxon>Sordariales</taxon>
        <taxon>Chaetomiaceae</taxon>
        <taxon>Chaetomium</taxon>
    </lineage>
</organism>
<protein>
    <submittedName>
        <fullName evidence="1">Uncharacterized protein</fullName>
    </submittedName>
</protein>
<gene>
    <name evidence="1" type="ORF">F5144DRAFT_556663</name>
</gene>
<dbReference type="Proteomes" id="UP000724584">
    <property type="component" value="Unassembled WGS sequence"/>
</dbReference>
<dbReference type="EMBL" id="JAGIZQ010000001">
    <property type="protein sequence ID" value="KAH6650604.1"/>
    <property type="molecule type" value="Genomic_DNA"/>
</dbReference>
<accession>A0ACB7PT15</accession>
<keyword evidence="2" id="KW-1185">Reference proteome</keyword>
<proteinExistence type="predicted"/>
<name>A0ACB7PT15_9PEZI</name>
<reference evidence="1 2" key="1">
    <citation type="journal article" date="2021" name="Nat. Commun.">
        <title>Genetic determinants of endophytism in the Arabidopsis root mycobiome.</title>
        <authorList>
            <person name="Mesny F."/>
            <person name="Miyauchi S."/>
            <person name="Thiergart T."/>
            <person name="Pickel B."/>
            <person name="Atanasova L."/>
            <person name="Karlsson M."/>
            <person name="Huettel B."/>
            <person name="Barry K.W."/>
            <person name="Haridas S."/>
            <person name="Chen C."/>
            <person name="Bauer D."/>
            <person name="Andreopoulos W."/>
            <person name="Pangilinan J."/>
            <person name="LaButti K."/>
            <person name="Riley R."/>
            <person name="Lipzen A."/>
            <person name="Clum A."/>
            <person name="Drula E."/>
            <person name="Henrissat B."/>
            <person name="Kohler A."/>
            <person name="Grigoriev I.V."/>
            <person name="Martin F.M."/>
            <person name="Hacquard S."/>
        </authorList>
    </citation>
    <scope>NUCLEOTIDE SEQUENCE [LARGE SCALE GENOMIC DNA]</scope>
    <source>
        <strain evidence="1 2">MPI-SDFR-AT-0079</strain>
    </source>
</reference>
<evidence type="ECO:0000313" key="2">
    <source>
        <dbReference type="Proteomes" id="UP000724584"/>
    </source>
</evidence>